<dbReference type="AlphaFoldDB" id="A0A151GVJ0"/>
<dbReference type="InterPro" id="IPR001251">
    <property type="entry name" value="CRAL-TRIO_dom"/>
</dbReference>
<dbReference type="InterPro" id="IPR036865">
    <property type="entry name" value="CRAL-TRIO_dom_sf"/>
</dbReference>
<dbReference type="EMBL" id="LAYC01000001">
    <property type="protein sequence ID" value="KYK61119.1"/>
    <property type="molecule type" value="Genomic_DNA"/>
</dbReference>
<accession>A0A151GVJ0</accession>
<dbReference type="STRING" id="98403.A0A151GVJ0"/>
<protein>
    <submittedName>
        <fullName evidence="3">Putative phosphatidylinositol transfer protein csr1 protein</fullName>
    </submittedName>
</protein>
<evidence type="ECO:0000313" key="3">
    <source>
        <dbReference type="EMBL" id="KYK61119.1"/>
    </source>
</evidence>
<dbReference type="Gene3D" id="3.40.525.10">
    <property type="entry name" value="CRAL-TRIO lipid binding domain"/>
    <property type="match status" value="1"/>
</dbReference>
<evidence type="ECO:0000259" key="2">
    <source>
        <dbReference type="PROSITE" id="PS50191"/>
    </source>
</evidence>
<dbReference type="InParanoid" id="A0A151GVJ0"/>
<reference evidence="3 4" key="1">
    <citation type="journal article" date="2016" name="Sci. Rep.">
        <title>Insights into Adaptations to a Near-Obligate Nematode Endoparasitic Lifestyle from the Finished Genome of Drechmeria coniospora.</title>
        <authorList>
            <person name="Zhang L."/>
            <person name="Zhou Z."/>
            <person name="Guo Q."/>
            <person name="Fokkens L."/>
            <person name="Miskei M."/>
            <person name="Pocsi I."/>
            <person name="Zhang W."/>
            <person name="Chen M."/>
            <person name="Wang L."/>
            <person name="Sun Y."/>
            <person name="Donzelli B.G."/>
            <person name="Gibson D.M."/>
            <person name="Nelson D.R."/>
            <person name="Luo J.G."/>
            <person name="Rep M."/>
            <person name="Liu H."/>
            <person name="Yang S."/>
            <person name="Wang J."/>
            <person name="Krasnoff S.B."/>
            <person name="Xu Y."/>
            <person name="Molnar I."/>
            <person name="Lin M."/>
        </authorList>
    </citation>
    <scope>NUCLEOTIDE SEQUENCE [LARGE SCALE GENOMIC DNA]</scope>
    <source>
        <strain evidence="3 4">ARSEF 6962</strain>
    </source>
</reference>
<dbReference type="PANTHER" id="PTHR46590">
    <property type="entry name" value="PHOSPHATIDYLINOSITOL TRANSFER PROTEIN CSR1-RELATED"/>
    <property type="match status" value="1"/>
</dbReference>
<keyword evidence="4" id="KW-1185">Reference proteome</keyword>
<dbReference type="Pfam" id="PF00650">
    <property type="entry name" value="CRAL_TRIO"/>
    <property type="match status" value="1"/>
</dbReference>
<dbReference type="SMART" id="SM00516">
    <property type="entry name" value="SEC14"/>
    <property type="match status" value="1"/>
</dbReference>
<dbReference type="InterPro" id="IPR011074">
    <property type="entry name" value="CRAL/TRIO_N_dom"/>
</dbReference>
<comment type="caution">
    <text evidence="3">The sequence shown here is derived from an EMBL/GenBank/DDBJ whole genome shotgun (WGS) entry which is preliminary data.</text>
</comment>
<name>A0A151GVJ0_DRECN</name>
<dbReference type="SMART" id="SM01100">
    <property type="entry name" value="CRAL_TRIO_N"/>
    <property type="match status" value="1"/>
</dbReference>
<dbReference type="SUPFAM" id="SSF52087">
    <property type="entry name" value="CRAL/TRIO domain"/>
    <property type="match status" value="1"/>
</dbReference>
<dbReference type="FunCoup" id="A0A151GVJ0">
    <property type="interactions" value="153"/>
</dbReference>
<feature type="region of interest" description="Disordered" evidence="1">
    <location>
        <begin position="50"/>
        <end position="80"/>
    </location>
</feature>
<sequence>MDGSHTGHVGSLSPFQEQKLKQLWKVLFHLGGVLVDENCPETMAFAMATPPPAEEAAPPRRTGFFRRSAPSTAASSDPFGANGGDDKFGLAKKFHETLAKVGSEALRDSIWAMVRSENPDAVLLRFLRARKWDVQKALIMLVSAVGWRLHDMNVDDIMRNGEAAALADEKAGHGDVQKMGHDFMEQLRMGKSLLHGRDRQGRPISVIRVHLHHWGGQSPESIERYTVHLIETTRLVLESPVETGTIVFDMTHFGLANMDYGPVKFIIRCFEANYPESLGNILIHNAPWIFNPIWKVIRAWLDPVVAAKVHLTHGRKGIEEFIAPEQLIKELGGDEDFEYKYLEPVEGENDRMKDTETRDCILKTRGELQRRFEEATIQWIRDDQGAADTRLAVAAELRTNYWTLDPYVRARSHWDRAGIIDGKGNTRWYASEREKADGEADKAVADRLDTDKVDDLVVSFAEVNVKV</sequence>
<dbReference type="InterPro" id="IPR052432">
    <property type="entry name" value="PITP/CRAL-TRIO"/>
</dbReference>
<proteinExistence type="predicted"/>
<dbReference type="SUPFAM" id="SSF46938">
    <property type="entry name" value="CRAL/TRIO N-terminal domain"/>
    <property type="match status" value="1"/>
</dbReference>
<evidence type="ECO:0000313" key="4">
    <source>
        <dbReference type="Proteomes" id="UP000076580"/>
    </source>
</evidence>
<feature type="domain" description="CRAL-TRIO" evidence="2">
    <location>
        <begin position="194"/>
        <end position="339"/>
    </location>
</feature>
<dbReference type="InterPro" id="IPR036273">
    <property type="entry name" value="CRAL/TRIO_N_dom_sf"/>
</dbReference>
<dbReference type="PANTHER" id="PTHR46590:SF1">
    <property type="entry name" value="PHOSPHATIDYLINOSITOL TRANSFER PROTEIN CSR1"/>
    <property type="match status" value="1"/>
</dbReference>
<dbReference type="PROSITE" id="PS50191">
    <property type="entry name" value="CRAL_TRIO"/>
    <property type="match status" value="1"/>
</dbReference>
<dbReference type="RefSeq" id="XP_040660471.1">
    <property type="nucleotide sequence ID" value="XM_040799588.1"/>
</dbReference>
<dbReference type="Pfam" id="PF03765">
    <property type="entry name" value="CRAL_TRIO_N"/>
    <property type="match status" value="1"/>
</dbReference>
<dbReference type="GeneID" id="63714903"/>
<gene>
    <name evidence="3" type="ORF">DCS_02260</name>
</gene>
<organism evidence="3 4">
    <name type="scientific">Drechmeria coniospora</name>
    <name type="common">Nematophagous fungus</name>
    <name type="synonym">Meria coniospora</name>
    <dbReference type="NCBI Taxonomy" id="98403"/>
    <lineage>
        <taxon>Eukaryota</taxon>
        <taxon>Fungi</taxon>
        <taxon>Dikarya</taxon>
        <taxon>Ascomycota</taxon>
        <taxon>Pezizomycotina</taxon>
        <taxon>Sordariomycetes</taxon>
        <taxon>Hypocreomycetidae</taxon>
        <taxon>Hypocreales</taxon>
        <taxon>Ophiocordycipitaceae</taxon>
        <taxon>Drechmeria</taxon>
    </lineage>
</organism>
<dbReference type="CDD" id="cd00170">
    <property type="entry name" value="SEC14"/>
    <property type="match status" value="1"/>
</dbReference>
<evidence type="ECO:0000256" key="1">
    <source>
        <dbReference type="SAM" id="MobiDB-lite"/>
    </source>
</evidence>
<dbReference type="Proteomes" id="UP000076580">
    <property type="component" value="Chromosome 01"/>
</dbReference>